<evidence type="ECO:0000313" key="1">
    <source>
        <dbReference type="EMBL" id="VFR32134.1"/>
    </source>
</evidence>
<name>A0A484Q0Q7_9ZZZZ</name>
<dbReference type="EMBL" id="CAADIF010000005">
    <property type="protein sequence ID" value="VFR60981.1"/>
    <property type="molecule type" value="Genomic_DNA"/>
</dbReference>
<proteinExistence type="predicted"/>
<dbReference type="AlphaFoldDB" id="A0A484Q0Q7"/>
<dbReference type="EMBL" id="CAADIA010000006">
    <property type="protein sequence ID" value="VFR32134.1"/>
    <property type="molecule type" value="Genomic_DNA"/>
</dbReference>
<accession>A0A484Q0Q7</accession>
<organism evidence="1">
    <name type="scientific">plant metagenome</name>
    <dbReference type="NCBI Taxonomy" id="1297885"/>
    <lineage>
        <taxon>unclassified sequences</taxon>
        <taxon>metagenomes</taxon>
        <taxon>organismal metagenomes</taxon>
    </lineage>
</organism>
<evidence type="ECO:0000313" key="2">
    <source>
        <dbReference type="EMBL" id="VFR60981.1"/>
    </source>
</evidence>
<protein>
    <submittedName>
        <fullName evidence="1">Uncharacterized protein</fullName>
    </submittedName>
</protein>
<sequence length="51" mass="5561">MLADRHVAACHDVPRQPANVAPVADDDQRVAEADDAKCRECRSAAEAEERT</sequence>
<reference evidence="1" key="1">
    <citation type="submission" date="2019-03" db="EMBL/GenBank/DDBJ databases">
        <authorList>
            <person name="Danneels B."/>
        </authorList>
    </citation>
    <scope>NUCLEOTIDE SEQUENCE</scope>
</reference>
<gene>
    <name evidence="1" type="ORF">ANK1_4085</name>
    <name evidence="2" type="ORF">ANK2_4086</name>
</gene>